<evidence type="ECO:0000313" key="2">
    <source>
        <dbReference type="Proteomes" id="UP000252405"/>
    </source>
</evidence>
<dbReference type="OrthoDB" id="6361295at2"/>
<comment type="caution">
    <text evidence="1">The sequence shown here is derived from an EMBL/GenBank/DDBJ whole genome shotgun (WGS) entry which is preliminary data.</text>
</comment>
<dbReference type="Proteomes" id="UP000252405">
    <property type="component" value="Unassembled WGS sequence"/>
</dbReference>
<sequence length="270" mass="29080">MARRATRRTTGTRRCVTMTKPDTPPPGNDGPILEIARVLALLDASRHSLAALSAAVDLASNRQAELVAVYVEDLDLLSCAAFPFTCEIGAQSGITRPLTVDTLEASIARQLQRVNQALALAVAGRDLQHRLEVSRGPVAGEALAKAGPDDVLVLGKAGMTERWGTRLGSTSRRLILEAPCTVLLWDERHPFKRGPLRLLNQGGAEAVPNWLSALFDGLSPLPIRHARDLENHLSHADAGGLLLHRTELEQLLDEDPELLANVPLPIVVVA</sequence>
<dbReference type="AlphaFoldDB" id="A0A368TXG6"/>
<proteinExistence type="predicted"/>
<organism evidence="1 2">
    <name type="scientific">Billgrantia montanilacus</name>
    <dbReference type="NCBI Taxonomy" id="2282305"/>
    <lineage>
        <taxon>Bacteria</taxon>
        <taxon>Pseudomonadati</taxon>
        <taxon>Pseudomonadota</taxon>
        <taxon>Gammaproteobacteria</taxon>
        <taxon>Oceanospirillales</taxon>
        <taxon>Halomonadaceae</taxon>
        <taxon>Billgrantia</taxon>
    </lineage>
</organism>
<reference evidence="1 2" key="1">
    <citation type="submission" date="2018-07" db="EMBL/GenBank/DDBJ databases">
        <title>Halomonas montanilacus sp. nov., isolated from Lake Pengyan on Tibetan Plateau.</title>
        <authorList>
            <person name="Lu H."/>
            <person name="Xing P."/>
            <person name="Wu Q."/>
        </authorList>
    </citation>
    <scope>NUCLEOTIDE SEQUENCE [LARGE SCALE GENOMIC DNA]</scope>
    <source>
        <strain evidence="1 2">PYC7W</strain>
    </source>
</reference>
<gene>
    <name evidence="1" type="ORF">DU505_10185</name>
</gene>
<dbReference type="EMBL" id="QPII01000006">
    <property type="protein sequence ID" value="RCV89404.1"/>
    <property type="molecule type" value="Genomic_DNA"/>
</dbReference>
<protein>
    <submittedName>
        <fullName evidence="1">Universal stress protein</fullName>
    </submittedName>
</protein>
<accession>A0A368TXG6</accession>
<name>A0A368TXG6_9GAMM</name>
<dbReference type="SUPFAM" id="SSF52402">
    <property type="entry name" value="Adenine nucleotide alpha hydrolases-like"/>
    <property type="match status" value="1"/>
</dbReference>
<dbReference type="CDD" id="cd00293">
    <property type="entry name" value="USP-like"/>
    <property type="match status" value="1"/>
</dbReference>
<evidence type="ECO:0000313" key="1">
    <source>
        <dbReference type="EMBL" id="RCV89404.1"/>
    </source>
</evidence>
<dbReference type="Gene3D" id="3.40.50.12370">
    <property type="match status" value="1"/>
</dbReference>
<keyword evidence="2" id="KW-1185">Reference proteome</keyword>